<dbReference type="Proteomes" id="UP000268623">
    <property type="component" value="Unassembled WGS sequence"/>
</dbReference>
<keyword evidence="1 5" id="KW-1277">Toxin-antitoxin system</keyword>
<accession>A0A3M9XPN2</accession>
<dbReference type="CDD" id="cd09871">
    <property type="entry name" value="PIN_MtVapC28-VapC30-like"/>
    <property type="match status" value="1"/>
</dbReference>
<dbReference type="GO" id="GO:0090729">
    <property type="term" value="F:toxin activity"/>
    <property type="evidence" value="ECO:0007669"/>
    <property type="project" value="UniProtKB-KW"/>
</dbReference>
<dbReference type="EMBL" id="QWDD01000001">
    <property type="protein sequence ID" value="RNJ49805.1"/>
    <property type="molecule type" value="Genomic_DNA"/>
</dbReference>
<keyword evidence="8" id="KW-1185">Reference proteome</keyword>
<dbReference type="Pfam" id="PF01850">
    <property type="entry name" value="PIN"/>
    <property type="match status" value="1"/>
</dbReference>
<comment type="cofactor">
    <cofactor evidence="5">
        <name>Mg(2+)</name>
        <dbReference type="ChEBI" id="CHEBI:18420"/>
    </cofactor>
</comment>
<evidence type="ECO:0000313" key="7">
    <source>
        <dbReference type="EMBL" id="RNJ49805.1"/>
    </source>
</evidence>
<comment type="function">
    <text evidence="5">Toxic component of a toxin-antitoxin (TA) system. An RNase.</text>
</comment>
<dbReference type="HAMAP" id="MF_00265">
    <property type="entry name" value="VapC_Nob1"/>
    <property type="match status" value="1"/>
</dbReference>
<feature type="binding site" evidence="5">
    <location>
        <position position="100"/>
    </location>
    <ligand>
        <name>Mg(2+)</name>
        <dbReference type="ChEBI" id="CHEBI:18420"/>
    </ligand>
</feature>
<dbReference type="OrthoDB" id="32625at2"/>
<dbReference type="InterPro" id="IPR029060">
    <property type="entry name" value="PIN-like_dom_sf"/>
</dbReference>
<keyword evidence="2 5" id="KW-0540">Nuclease</keyword>
<evidence type="ECO:0000256" key="3">
    <source>
        <dbReference type="ARBA" id="ARBA00022723"/>
    </source>
</evidence>
<dbReference type="GO" id="GO:0016787">
    <property type="term" value="F:hydrolase activity"/>
    <property type="evidence" value="ECO:0007669"/>
    <property type="project" value="UniProtKB-KW"/>
</dbReference>
<feature type="binding site" evidence="5">
    <location>
        <position position="5"/>
    </location>
    <ligand>
        <name>Mg(2+)</name>
        <dbReference type="ChEBI" id="CHEBI:18420"/>
    </ligand>
</feature>
<dbReference type="SUPFAM" id="SSF88723">
    <property type="entry name" value="PIN domain-like"/>
    <property type="match status" value="1"/>
</dbReference>
<evidence type="ECO:0000256" key="1">
    <source>
        <dbReference type="ARBA" id="ARBA00022649"/>
    </source>
</evidence>
<keyword evidence="5" id="KW-0460">Magnesium</keyword>
<dbReference type="GO" id="GO:0000287">
    <property type="term" value="F:magnesium ion binding"/>
    <property type="evidence" value="ECO:0007669"/>
    <property type="project" value="UniProtKB-UniRule"/>
</dbReference>
<dbReference type="Gene3D" id="3.40.50.1010">
    <property type="entry name" value="5'-nuclease"/>
    <property type="match status" value="1"/>
</dbReference>
<proteinExistence type="inferred from homology"/>
<keyword evidence="5" id="KW-0800">Toxin</keyword>
<evidence type="ECO:0000256" key="4">
    <source>
        <dbReference type="ARBA" id="ARBA00022801"/>
    </source>
</evidence>
<organism evidence="7 8">
    <name type="scientific">Methylocystis hirsuta</name>
    <dbReference type="NCBI Taxonomy" id="369798"/>
    <lineage>
        <taxon>Bacteria</taxon>
        <taxon>Pseudomonadati</taxon>
        <taxon>Pseudomonadota</taxon>
        <taxon>Alphaproteobacteria</taxon>
        <taxon>Hyphomicrobiales</taxon>
        <taxon>Methylocystaceae</taxon>
        <taxon>Methylocystis</taxon>
    </lineage>
</organism>
<evidence type="ECO:0000313" key="8">
    <source>
        <dbReference type="Proteomes" id="UP000268623"/>
    </source>
</evidence>
<dbReference type="InterPro" id="IPR022907">
    <property type="entry name" value="VapC_family"/>
</dbReference>
<evidence type="ECO:0000256" key="2">
    <source>
        <dbReference type="ARBA" id="ARBA00022722"/>
    </source>
</evidence>
<reference evidence="7 8" key="1">
    <citation type="submission" date="2018-08" db="EMBL/GenBank/DDBJ databases">
        <title>Genome sequence of Methylocystis hirsuta CSC1, a methanotroph able to accumulate PHAs.</title>
        <authorList>
            <person name="Bordel S."/>
            <person name="Rodriguez E."/>
            <person name="Gancedo J."/>
            <person name="Munoz R."/>
        </authorList>
    </citation>
    <scope>NUCLEOTIDE SEQUENCE [LARGE SCALE GENOMIC DNA]</scope>
    <source>
        <strain evidence="7 8">CSC1</strain>
    </source>
</reference>
<dbReference type="GO" id="GO:0004540">
    <property type="term" value="F:RNA nuclease activity"/>
    <property type="evidence" value="ECO:0007669"/>
    <property type="project" value="InterPro"/>
</dbReference>
<feature type="domain" description="PIN" evidence="6">
    <location>
        <begin position="2"/>
        <end position="125"/>
    </location>
</feature>
<evidence type="ECO:0000259" key="6">
    <source>
        <dbReference type="Pfam" id="PF01850"/>
    </source>
</evidence>
<gene>
    <name evidence="5" type="primary">vapC</name>
    <name evidence="7" type="ORF">D1O30_09565</name>
</gene>
<keyword evidence="3 5" id="KW-0479">Metal-binding</keyword>
<keyword evidence="4 5" id="KW-0378">Hydrolase</keyword>
<name>A0A3M9XPN2_9HYPH</name>
<dbReference type="RefSeq" id="WP_123175769.1">
    <property type="nucleotide sequence ID" value="NZ_QWDD01000001.1"/>
</dbReference>
<comment type="caution">
    <text evidence="7">The sequence shown here is derived from an EMBL/GenBank/DDBJ whole genome shotgun (WGS) entry which is preliminary data.</text>
</comment>
<dbReference type="AlphaFoldDB" id="A0A3M9XPN2"/>
<dbReference type="InterPro" id="IPR002716">
    <property type="entry name" value="PIN_dom"/>
</dbReference>
<sequence length="131" mass="14185">MIVIDSSALIAIVLNEPEREAFEGIVIVERGVMSAVNVHESACVLRARLGEDGVGLMWRLMAEFEIEIAPFDAAQARAAIAAYGRYGKGVDPKARLNLADCASYALAKTLDWPLLFKGADFSATDVRACRL</sequence>
<protein>
    <recommendedName>
        <fullName evidence="5">Ribonuclease VapC</fullName>
        <shortName evidence="5">RNase VapC</shortName>
        <ecNumber evidence="5">3.1.-.-</ecNumber>
    </recommendedName>
    <alternativeName>
        <fullName evidence="5">Toxin VapC</fullName>
    </alternativeName>
</protein>
<dbReference type="EC" id="3.1.-.-" evidence="5"/>
<evidence type="ECO:0000256" key="5">
    <source>
        <dbReference type="HAMAP-Rule" id="MF_00265"/>
    </source>
</evidence>
<comment type="similarity">
    <text evidence="5">Belongs to the PINc/VapC protein family.</text>
</comment>